<dbReference type="InterPro" id="IPR029071">
    <property type="entry name" value="Ubiquitin-like_domsf"/>
</dbReference>
<accession>A0A3Q4GG87</accession>
<dbReference type="CDD" id="cd17039">
    <property type="entry name" value="Ubl_ubiquitin_like"/>
    <property type="match status" value="1"/>
</dbReference>
<reference evidence="2" key="2">
    <citation type="submission" date="2025-09" db="UniProtKB">
        <authorList>
            <consortium name="Ensembl"/>
        </authorList>
    </citation>
    <scope>IDENTIFICATION</scope>
</reference>
<protein>
    <recommendedName>
        <fullName evidence="1">Ubiquitin-like domain-containing protein</fullName>
    </recommendedName>
</protein>
<proteinExistence type="predicted"/>
<evidence type="ECO:0000313" key="2">
    <source>
        <dbReference type="Ensembl" id="ENSNBRP00000002027.1"/>
    </source>
</evidence>
<dbReference type="SUPFAM" id="SSF54236">
    <property type="entry name" value="Ubiquitin-like"/>
    <property type="match status" value="1"/>
</dbReference>
<name>A0A3Q4GG87_NEOBR</name>
<dbReference type="AlphaFoldDB" id="A0A3Q4GG87"/>
<dbReference type="Proteomes" id="UP000261580">
    <property type="component" value="Unassembled WGS sequence"/>
</dbReference>
<feature type="domain" description="Ubiquitin-like" evidence="1">
    <location>
        <begin position="40"/>
        <end position="95"/>
    </location>
</feature>
<reference evidence="2" key="1">
    <citation type="submission" date="2025-08" db="UniProtKB">
        <authorList>
            <consortium name="Ensembl"/>
        </authorList>
    </citation>
    <scope>IDENTIFICATION</scope>
</reference>
<dbReference type="PROSITE" id="PS50053">
    <property type="entry name" value="UBIQUITIN_2"/>
    <property type="match status" value="1"/>
</dbReference>
<dbReference type="InterPro" id="IPR000626">
    <property type="entry name" value="Ubiquitin-like_dom"/>
</dbReference>
<keyword evidence="3" id="KW-1185">Reference proteome</keyword>
<dbReference type="Ensembl" id="ENSNBRT00000002108.1">
    <property type="protein sequence ID" value="ENSNBRP00000002027.1"/>
    <property type="gene ID" value="ENSNBRG00000001627.1"/>
</dbReference>
<evidence type="ECO:0000259" key="1">
    <source>
        <dbReference type="PROSITE" id="PS50053"/>
    </source>
</evidence>
<dbReference type="GeneTree" id="ENSGT01140000283510"/>
<dbReference type="Gene3D" id="3.10.20.90">
    <property type="entry name" value="Phosphatidylinositol 3-kinase Catalytic Subunit, Chain A, domain 1"/>
    <property type="match status" value="1"/>
</dbReference>
<sequence>IELYTIQNPKGKIYQVKVSGVGGMKVIDLCSTSAEFNRLTVKDLKEKIMQEFPGKSEDLCMISVDQHMEDDDALLSSYGIQHLSAIMLVLKVCGGGGGYPDVLRTKENSGMGDKTGKNLSMEKRCNFETTGQCPTQKNSELCANNGNK</sequence>
<organism evidence="2 3">
    <name type="scientific">Neolamprologus brichardi</name>
    <name type="common">Fairy cichlid</name>
    <name type="synonym">Lamprologus brichardi</name>
    <dbReference type="NCBI Taxonomy" id="32507"/>
    <lineage>
        <taxon>Eukaryota</taxon>
        <taxon>Metazoa</taxon>
        <taxon>Chordata</taxon>
        <taxon>Craniata</taxon>
        <taxon>Vertebrata</taxon>
        <taxon>Euteleostomi</taxon>
        <taxon>Actinopterygii</taxon>
        <taxon>Neopterygii</taxon>
        <taxon>Teleostei</taxon>
        <taxon>Neoteleostei</taxon>
        <taxon>Acanthomorphata</taxon>
        <taxon>Ovalentaria</taxon>
        <taxon>Cichlomorphae</taxon>
        <taxon>Cichliformes</taxon>
        <taxon>Cichlidae</taxon>
        <taxon>African cichlids</taxon>
        <taxon>Pseudocrenilabrinae</taxon>
        <taxon>Lamprologini</taxon>
        <taxon>Neolamprologus</taxon>
    </lineage>
</organism>
<evidence type="ECO:0000313" key="3">
    <source>
        <dbReference type="Proteomes" id="UP000261580"/>
    </source>
</evidence>